<dbReference type="InParanoid" id="A0A482WP87"/>
<gene>
    <name evidence="1" type="ORF">LSTR_LSTR003748</name>
</gene>
<keyword evidence="2" id="KW-1185">Reference proteome</keyword>
<dbReference type="Proteomes" id="UP000291343">
    <property type="component" value="Unassembled WGS sequence"/>
</dbReference>
<dbReference type="OrthoDB" id="8197261at2759"/>
<proteinExistence type="predicted"/>
<accession>A0A482WP87</accession>
<evidence type="ECO:0000313" key="1">
    <source>
        <dbReference type="EMBL" id="RZF35308.1"/>
    </source>
</evidence>
<reference evidence="1 2" key="1">
    <citation type="journal article" date="2017" name="Gigascience">
        <title>Genome sequence of the small brown planthopper, Laodelphax striatellus.</title>
        <authorList>
            <person name="Zhu J."/>
            <person name="Jiang F."/>
            <person name="Wang X."/>
            <person name="Yang P."/>
            <person name="Bao Y."/>
            <person name="Zhao W."/>
            <person name="Wang W."/>
            <person name="Lu H."/>
            <person name="Wang Q."/>
            <person name="Cui N."/>
            <person name="Li J."/>
            <person name="Chen X."/>
            <person name="Luo L."/>
            <person name="Yu J."/>
            <person name="Kang L."/>
            <person name="Cui F."/>
        </authorList>
    </citation>
    <scope>NUCLEOTIDE SEQUENCE [LARGE SCALE GENOMIC DNA]</scope>
    <source>
        <strain evidence="1">Lst14</strain>
    </source>
</reference>
<name>A0A482WP87_LAOST</name>
<protein>
    <submittedName>
        <fullName evidence="1">Uncharacterized protein</fullName>
    </submittedName>
</protein>
<comment type="caution">
    <text evidence="1">The sequence shown here is derived from an EMBL/GenBank/DDBJ whole genome shotgun (WGS) entry which is preliminary data.</text>
</comment>
<organism evidence="1 2">
    <name type="scientific">Laodelphax striatellus</name>
    <name type="common">Small brown planthopper</name>
    <name type="synonym">Delphax striatella</name>
    <dbReference type="NCBI Taxonomy" id="195883"/>
    <lineage>
        <taxon>Eukaryota</taxon>
        <taxon>Metazoa</taxon>
        <taxon>Ecdysozoa</taxon>
        <taxon>Arthropoda</taxon>
        <taxon>Hexapoda</taxon>
        <taxon>Insecta</taxon>
        <taxon>Pterygota</taxon>
        <taxon>Neoptera</taxon>
        <taxon>Paraneoptera</taxon>
        <taxon>Hemiptera</taxon>
        <taxon>Auchenorrhyncha</taxon>
        <taxon>Fulgoroidea</taxon>
        <taxon>Delphacidae</taxon>
        <taxon>Criomorphinae</taxon>
        <taxon>Laodelphax</taxon>
    </lineage>
</organism>
<dbReference type="EMBL" id="QKKF02028860">
    <property type="protein sequence ID" value="RZF35308.1"/>
    <property type="molecule type" value="Genomic_DNA"/>
</dbReference>
<dbReference type="AlphaFoldDB" id="A0A482WP87"/>
<sequence length="103" mass="12032">MRRNFSQNSAGTNVSSSPLRASILRGLRKPLLRKTNREKLAARSWIEATFQKRECVRFIPSSKDEHRTVSVWQISKELHCMLKCWLCKTMLRRCHLPLAAAMY</sequence>
<evidence type="ECO:0000313" key="2">
    <source>
        <dbReference type="Proteomes" id="UP000291343"/>
    </source>
</evidence>